<dbReference type="Gene3D" id="3.30.420.10">
    <property type="entry name" value="Ribonuclease H-like superfamily/Ribonuclease H"/>
    <property type="match status" value="1"/>
</dbReference>
<name>A0A3N4JBF0_9PEZI</name>
<dbReference type="Proteomes" id="UP000276215">
    <property type="component" value="Unassembled WGS sequence"/>
</dbReference>
<dbReference type="AlphaFoldDB" id="A0A3N4JBF0"/>
<proteinExistence type="predicted"/>
<dbReference type="GO" id="GO:0003676">
    <property type="term" value="F:nucleic acid binding"/>
    <property type="evidence" value="ECO:0007669"/>
    <property type="project" value="InterPro"/>
</dbReference>
<sequence>MIDSAERIKKNIKTFDWPARSPDLNKIEQCWDYEKDTISMYQFTGASQATIESAKDTLLRTWIDYPKDLIERQCLDFHEKCRLVIENGGWNNFHGGSRDLLSTRPHEYIPPWVDLYHTIQSVA</sequence>
<evidence type="ECO:0008006" key="3">
    <source>
        <dbReference type="Google" id="ProtNLM"/>
    </source>
</evidence>
<protein>
    <recommendedName>
        <fullName evidence="3">Tc1-like transposase DDE domain-containing protein</fullName>
    </recommendedName>
</protein>
<gene>
    <name evidence="1" type="ORF">L873DRAFT_1487928</name>
</gene>
<keyword evidence="2" id="KW-1185">Reference proteome</keyword>
<reference evidence="1 2" key="1">
    <citation type="journal article" date="2018" name="Nat. Ecol. Evol.">
        <title>Pezizomycetes genomes reveal the molecular basis of ectomycorrhizal truffle lifestyle.</title>
        <authorList>
            <person name="Murat C."/>
            <person name="Payen T."/>
            <person name="Noel B."/>
            <person name="Kuo A."/>
            <person name="Morin E."/>
            <person name="Chen J."/>
            <person name="Kohler A."/>
            <person name="Krizsan K."/>
            <person name="Balestrini R."/>
            <person name="Da Silva C."/>
            <person name="Montanini B."/>
            <person name="Hainaut M."/>
            <person name="Levati E."/>
            <person name="Barry K.W."/>
            <person name="Belfiori B."/>
            <person name="Cichocki N."/>
            <person name="Clum A."/>
            <person name="Dockter R.B."/>
            <person name="Fauchery L."/>
            <person name="Guy J."/>
            <person name="Iotti M."/>
            <person name="Le Tacon F."/>
            <person name="Lindquist E.A."/>
            <person name="Lipzen A."/>
            <person name="Malagnac F."/>
            <person name="Mello A."/>
            <person name="Molinier V."/>
            <person name="Miyauchi S."/>
            <person name="Poulain J."/>
            <person name="Riccioni C."/>
            <person name="Rubini A."/>
            <person name="Sitrit Y."/>
            <person name="Splivallo R."/>
            <person name="Traeger S."/>
            <person name="Wang M."/>
            <person name="Zifcakova L."/>
            <person name="Wipf D."/>
            <person name="Zambonelli A."/>
            <person name="Paolocci F."/>
            <person name="Nowrousian M."/>
            <person name="Ottonello S."/>
            <person name="Baldrian P."/>
            <person name="Spatafora J.W."/>
            <person name="Henrissat B."/>
            <person name="Nagy L.G."/>
            <person name="Aury J.M."/>
            <person name="Wincker P."/>
            <person name="Grigoriev I.V."/>
            <person name="Bonfante P."/>
            <person name="Martin F.M."/>
        </authorList>
    </citation>
    <scope>NUCLEOTIDE SEQUENCE [LARGE SCALE GENOMIC DNA]</scope>
    <source>
        <strain evidence="1 2">120613-1</strain>
    </source>
</reference>
<dbReference type="EMBL" id="ML120444">
    <property type="protein sequence ID" value="RPA93981.1"/>
    <property type="molecule type" value="Genomic_DNA"/>
</dbReference>
<organism evidence="1 2">
    <name type="scientific">Choiromyces venosus 120613-1</name>
    <dbReference type="NCBI Taxonomy" id="1336337"/>
    <lineage>
        <taxon>Eukaryota</taxon>
        <taxon>Fungi</taxon>
        <taxon>Dikarya</taxon>
        <taxon>Ascomycota</taxon>
        <taxon>Pezizomycotina</taxon>
        <taxon>Pezizomycetes</taxon>
        <taxon>Pezizales</taxon>
        <taxon>Tuberaceae</taxon>
        <taxon>Choiromyces</taxon>
    </lineage>
</organism>
<evidence type="ECO:0000313" key="1">
    <source>
        <dbReference type="EMBL" id="RPA93981.1"/>
    </source>
</evidence>
<dbReference type="InterPro" id="IPR036397">
    <property type="entry name" value="RNaseH_sf"/>
</dbReference>
<accession>A0A3N4JBF0</accession>
<evidence type="ECO:0000313" key="2">
    <source>
        <dbReference type="Proteomes" id="UP000276215"/>
    </source>
</evidence>
<dbReference type="OrthoDB" id="3774633at2759"/>